<organism evidence="5">
    <name type="scientific">Paraconexibacter sp. AEG42_29</name>
    <dbReference type="NCBI Taxonomy" id="2997339"/>
    <lineage>
        <taxon>Bacteria</taxon>
        <taxon>Bacillati</taxon>
        <taxon>Actinomycetota</taxon>
        <taxon>Thermoleophilia</taxon>
        <taxon>Solirubrobacterales</taxon>
        <taxon>Paraconexibacteraceae</taxon>
        <taxon>Paraconexibacter</taxon>
    </lineage>
</organism>
<dbReference type="RefSeq" id="WP_354700483.1">
    <property type="nucleotide sequence ID" value="NZ_CP114014.1"/>
</dbReference>
<dbReference type="InterPro" id="IPR042070">
    <property type="entry name" value="PucR_C-HTH_sf"/>
</dbReference>
<sequence length="418" mass="44361">MTATPGYAAPLSAAGARLVGGLESRTVETARDATHAIFDEIPAYAASHSERFFSDVCQHVERNIATLICTLRRGGPPTEEELVFLRAPTARRAQHEIALDEFLHAFRIGLRHIWRSLVRDADDDESRAVALTLVDPVAEYINIASTRVAEVYLEVEQLLLAEGERVRRDVLEDLLGAAGVRPGPRAEALGAAGLSTGASFVVVSALADRRMEPSTLRTAATAIGRVVARNTAPLAVQRGDEIVAVLPVGPGCGRAVADALDALRARLAAEDMPLRIGVSTIVTGLVQAPAAYREACVARAMSSEARHVMCLCGITAFDYLTLTGDGTAARMVAPEIAAFVAEDLAAGGVLTDTLLAYAAADLNVKLTAERLFVHVNTAHKRLARIAERSGRDLRRLNDVIELLIAIKLAAAAAGRSSG</sequence>
<accession>A0AAU7AR13</accession>
<evidence type="ECO:0008006" key="6">
    <source>
        <dbReference type="Google" id="ProtNLM"/>
    </source>
</evidence>
<dbReference type="InterPro" id="IPR025751">
    <property type="entry name" value="RsbRD_N_dom"/>
</dbReference>
<evidence type="ECO:0000256" key="1">
    <source>
        <dbReference type="ARBA" id="ARBA00006754"/>
    </source>
</evidence>
<name>A0AAU7AR13_9ACTN</name>
<dbReference type="Pfam" id="PF17853">
    <property type="entry name" value="GGDEF_2"/>
    <property type="match status" value="1"/>
</dbReference>
<dbReference type="Pfam" id="PF13556">
    <property type="entry name" value="HTH_30"/>
    <property type="match status" value="1"/>
</dbReference>
<dbReference type="PANTHER" id="PTHR33744:SF7">
    <property type="entry name" value="PUCR FAMILY TRANSCRIPTIONAL REGULATOR"/>
    <property type="match status" value="1"/>
</dbReference>
<dbReference type="KEGG" id="parq:DSM112329_00762"/>
<proteinExistence type="inferred from homology"/>
<dbReference type="EMBL" id="CP114014">
    <property type="protein sequence ID" value="XAY03936.1"/>
    <property type="molecule type" value="Genomic_DNA"/>
</dbReference>
<dbReference type="PANTHER" id="PTHR33744">
    <property type="entry name" value="CARBOHYDRATE DIACID REGULATOR"/>
    <property type="match status" value="1"/>
</dbReference>
<dbReference type="InterPro" id="IPR051448">
    <property type="entry name" value="CdaR-like_regulators"/>
</dbReference>
<dbReference type="Pfam" id="PF14361">
    <property type="entry name" value="RsbRD_N"/>
    <property type="match status" value="1"/>
</dbReference>
<evidence type="ECO:0000259" key="4">
    <source>
        <dbReference type="Pfam" id="PF17853"/>
    </source>
</evidence>
<evidence type="ECO:0000313" key="5">
    <source>
        <dbReference type="EMBL" id="XAY03936.1"/>
    </source>
</evidence>
<feature type="domain" description="PucR C-terminal helix-turn-helix" evidence="2">
    <location>
        <begin position="350"/>
        <end position="407"/>
    </location>
</feature>
<dbReference type="InterPro" id="IPR041522">
    <property type="entry name" value="CdaR_GGDEF"/>
</dbReference>
<feature type="domain" description="CdaR GGDEF-like" evidence="4">
    <location>
        <begin position="187"/>
        <end position="300"/>
    </location>
</feature>
<evidence type="ECO:0000259" key="2">
    <source>
        <dbReference type="Pfam" id="PF13556"/>
    </source>
</evidence>
<dbReference type="Gene3D" id="1.10.10.2840">
    <property type="entry name" value="PucR C-terminal helix-turn-helix domain"/>
    <property type="match status" value="1"/>
</dbReference>
<gene>
    <name evidence="5" type="ORF">DSM112329_00762</name>
</gene>
<reference evidence="5" key="1">
    <citation type="submission" date="2022-12" db="EMBL/GenBank/DDBJ databases">
        <title>Paraconexibacter alkalitolerans sp. nov. and Baekduia alba sp. nov., isolated from soil and emended description of the genera Paraconexibacter (Chun et al., 2020) and Baekduia (An et al., 2020).</title>
        <authorList>
            <person name="Vieira S."/>
            <person name="Huber K.J."/>
            <person name="Geppert A."/>
            <person name="Wolf J."/>
            <person name="Neumann-Schaal M."/>
            <person name="Muesken M."/>
            <person name="Overmann J."/>
        </authorList>
    </citation>
    <scope>NUCLEOTIDE SEQUENCE</scope>
    <source>
        <strain evidence="5">AEG42_29</strain>
    </source>
</reference>
<protein>
    <recommendedName>
        <fullName evidence="6">PucR family transcriptional regulator</fullName>
    </recommendedName>
</protein>
<evidence type="ECO:0000259" key="3">
    <source>
        <dbReference type="Pfam" id="PF14361"/>
    </source>
</evidence>
<feature type="domain" description="RsbT co-antagonist protein RsbRD N-terminal" evidence="3">
    <location>
        <begin position="29"/>
        <end position="167"/>
    </location>
</feature>
<dbReference type="InterPro" id="IPR025736">
    <property type="entry name" value="PucR_C-HTH_dom"/>
</dbReference>
<dbReference type="AlphaFoldDB" id="A0AAU7AR13"/>
<comment type="similarity">
    <text evidence="1">Belongs to the CdaR family.</text>
</comment>